<dbReference type="PANTHER" id="PTHR12305">
    <property type="entry name" value="PHOSPHATASE WITH HOMOLOGY TO TENSIN"/>
    <property type="match status" value="1"/>
</dbReference>
<comment type="caution">
    <text evidence="6">The sequence shown here is derived from an EMBL/GenBank/DDBJ whole genome shotgun (WGS) entry which is preliminary data.</text>
</comment>
<dbReference type="PROSITE" id="PS51181">
    <property type="entry name" value="PPASE_TENSIN"/>
    <property type="match status" value="1"/>
</dbReference>
<keyword evidence="1" id="KW-0378">Hydrolase</keyword>
<accession>A0A7J8WDU0</accession>
<dbReference type="Proteomes" id="UP000593573">
    <property type="component" value="Unassembled WGS sequence"/>
</dbReference>
<dbReference type="GO" id="GO:0016314">
    <property type="term" value="F:phosphatidylinositol-3,4,5-trisphosphate 3-phosphatase activity"/>
    <property type="evidence" value="ECO:0007669"/>
    <property type="project" value="TreeGrafter"/>
</dbReference>
<organism evidence="6 7">
    <name type="scientific">Gossypium klotzschianum</name>
    <dbReference type="NCBI Taxonomy" id="34286"/>
    <lineage>
        <taxon>Eukaryota</taxon>
        <taxon>Viridiplantae</taxon>
        <taxon>Streptophyta</taxon>
        <taxon>Embryophyta</taxon>
        <taxon>Tracheophyta</taxon>
        <taxon>Spermatophyta</taxon>
        <taxon>Magnoliopsida</taxon>
        <taxon>eudicotyledons</taxon>
        <taxon>Gunneridae</taxon>
        <taxon>Pentapetalae</taxon>
        <taxon>rosids</taxon>
        <taxon>malvids</taxon>
        <taxon>Malvales</taxon>
        <taxon>Malvaceae</taxon>
        <taxon>Malvoideae</taxon>
        <taxon>Gossypium</taxon>
    </lineage>
</organism>
<feature type="transmembrane region" description="Helical" evidence="3">
    <location>
        <begin position="400"/>
        <end position="419"/>
    </location>
</feature>
<dbReference type="PROSITE" id="PS00383">
    <property type="entry name" value="TYR_PHOSPHATASE_1"/>
    <property type="match status" value="1"/>
</dbReference>
<dbReference type="GO" id="GO:0005829">
    <property type="term" value="C:cytosol"/>
    <property type="evidence" value="ECO:0007669"/>
    <property type="project" value="TreeGrafter"/>
</dbReference>
<feature type="domain" description="Tyrosine specific protein phosphatases" evidence="4">
    <location>
        <begin position="273"/>
        <end position="342"/>
    </location>
</feature>
<dbReference type="Pfam" id="PF22785">
    <property type="entry name" value="Tc-R-P"/>
    <property type="match status" value="1"/>
</dbReference>
<evidence type="ECO:0000256" key="3">
    <source>
        <dbReference type="SAM" id="Phobius"/>
    </source>
</evidence>
<evidence type="ECO:0000313" key="6">
    <source>
        <dbReference type="EMBL" id="MBA0673010.1"/>
    </source>
</evidence>
<sequence>MTYGLPKCAGHCFRPRNTRDDFSVVTPTCNVATLNIEVTRDETERRRRDERGFDVVTMRHKHGQISVELGLDFSSRMDLGSVPVKASDIETPAEAGGVKVPASTDGTKHNDKANEVEPPVRTNDIKSPIETYDVEPPKAGDNASTDMSSWGRNGLGFKLQSKTLPMDNSTENTLSDIQEGEFDLDLTYITENIMGFPAGDLSSGLVGFLEVKSSLEPLFCHISYINTFFTGETQSLQPMSERLYDASLFQGKFLQVASFPFNDHNCPPLQLIKSFCQSAYSWLKEDIGNVVVVHCKAGMGRTGLMICSLLLFLKLKRTSTTSTGKRCIDGRALVLPSQIRYVKYFERILTCFNGEIQPGRRYVSYLFTLNNLLKFDLQSLYNHSVDPFSTLMIGTPPLSLLLKNLLFIFLISGVLFSTAKHPKTKNLMPEDLWIRTPKKGIVIFALPRGTGLAELTSDFKIHFHNPRGDFY</sequence>
<proteinExistence type="predicted"/>
<dbReference type="InterPro" id="IPR000387">
    <property type="entry name" value="Tyr_Pase_dom"/>
</dbReference>
<dbReference type="Gene3D" id="3.90.190.10">
    <property type="entry name" value="Protein tyrosine phosphatase superfamily"/>
    <property type="match status" value="1"/>
</dbReference>
<dbReference type="InterPro" id="IPR055183">
    <property type="entry name" value="PTEN2A/B_C2"/>
</dbReference>
<keyword evidence="3" id="KW-0472">Membrane</keyword>
<dbReference type="PROSITE" id="PS50056">
    <property type="entry name" value="TYR_PHOSPHATASE_2"/>
    <property type="match status" value="1"/>
</dbReference>
<feature type="compositionally biased region" description="Basic and acidic residues" evidence="2">
    <location>
        <begin position="106"/>
        <end position="115"/>
    </location>
</feature>
<feature type="region of interest" description="Disordered" evidence="2">
    <location>
        <begin position="94"/>
        <end position="123"/>
    </location>
</feature>
<evidence type="ECO:0000259" key="4">
    <source>
        <dbReference type="PROSITE" id="PS50056"/>
    </source>
</evidence>
<gene>
    <name evidence="6" type="ORF">Goklo_029811</name>
</gene>
<name>A0A7J8WDU0_9ROSI</name>
<keyword evidence="7" id="KW-1185">Reference proteome</keyword>
<dbReference type="InterPro" id="IPR016130">
    <property type="entry name" value="Tyr_Pase_AS"/>
</dbReference>
<evidence type="ECO:0000259" key="5">
    <source>
        <dbReference type="PROSITE" id="PS51181"/>
    </source>
</evidence>
<dbReference type="SUPFAM" id="SSF52799">
    <property type="entry name" value="(Phosphotyrosine protein) phosphatases II"/>
    <property type="match status" value="1"/>
</dbReference>
<keyword evidence="3" id="KW-0812">Transmembrane</keyword>
<reference evidence="6 7" key="1">
    <citation type="journal article" date="2019" name="Genome Biol. Evol.">
        <title>Insights into the evolution of the New World diploid cottons (Gossypium, subgenus Houzingenia) based on genome sequencing.</title>
        <authorList>
            <person name="Grover C.E."/>
            <person name="Arick M.A. 2nd"/>
            <person name="Thrash A."/>
            <person name="Conover J.L."/>
            <person name="Sanders W.S."/>
            <person name="Peterson D.G."/>
            <person name="Frelichowski J.E."/>
            <person name="Scheffler J.A."/>
            <person name="Scheffler B.E."/>
            <person name="Wendel J.F."/>
        </authorList>
    </citation>
    <scope>NUCLEOTIDE SEQUENCE [LARGE SCALE GENOMIC DNA]</scope>
    <source>
        <strain evidence="6">57</strain>
        <tissue evidence="6">Leaf</tissue>
    </source>
</reference>
<feature type="region of interest" description="Disordered" evidence="2">
    <location>
        <begin position="130"/>
        <end position="149"/>
    </location>
</feature>
<evidence type="ECO:0000313" key="7">
    <source>
        <dbReference type="Proteomes" id="UP000593573"/>
    </source>
</evidence>
<evidence type="ECO:0000256" key="2">
    <source>
        <dbReference type="SAM" id="MobiDB-lite"/>
    </source>
</evidence>
<protein>
    <submittedName>
        <fullName evidence="6">Uncharacterized protein</fullName>
    </submittedName>
</protein>
<dbReference type="PANTHER" id="PTHR12305:SF87">
    <property type="entry name" value="PHOSPHATIDYLINOSITOL 3,4,5-TRISPHOSPHATE 3-PHOSPHATASE AND PROTEIN-TYROSINE-PHOSPHATASE PTEN2B"/>
    <property type="match status" value="1"/>
</dbReference>
<dbReference type="InterPro" id="IPR029021">
    <property type="entry name" value="Prot-tyrosine_phosphatase-like"/>
</dbReference>
<feature type="non-terminal residue" evidence="6">
    <location>
        <position position="1"/>
    </location>
</feature>
<dbReference type="EMBL" id="JABFAB010246369">
    <property type="protein sequence ID" value="MBA0673010.1"/>
    <property type="molecule type" value="Genomic_DNA"/>
</dbReference>
<keyword evidence="3" id="KW-1133">Transmembrane helix</keyword>
<dbReference type="Pfam" id="PF22918">
    <property type="entry name" value="PTEN2_C2"/>
    <property type="match status" value="1"/>
</dbReference>
<feature type="domain" description="Phosphatase tensin-type" evidence="5">
    <location>
        <begin position="175"/>
        <end position="352"/>
    </location>
</feature>
<dbReference type="OrthoDB" id="266663at2759"/>
<dbReference type="AlphaFoldDB" id="A0A7J8WDU0"/>
<dbReference type="InterPro" id="IPR029023">
    <property type="entry name" value="Tensin_phosphatase"/>
</dbReference>
<evidence type="ECO:0000256" key="1">
    <source>
        <dbReference type="ARBA" id="ARBA00022801"/>
    </source>
</evidence>
<dbReference type="InterPro" id="IPR051281">
    <property type="entry name" value="Dual-spec_lipid-protein_phosph"/>
</dbReference>